<keyword evidence="6 7" id="KW-0472">Membrane</keyword>
<dbReference type="PANTHER" id="PTHR10332">
    <property type="entry name" value="EQUILIBRATIVE NUCLEOSIDE TRANSPORTER"/>
    <property type="match status" value="1"/>
</dbReference>
<evidence type="ECO:0000256" key="7">
    <source>
        <dbReference type="SAM" id="Phobius"/>
    </source>
</evidence>
<evidence type="ECO:0000256" key="2">
    <source>
        <dbReference type="ARBA" id="ARBA00007965"/>
    </source>
</evidence>
<feature type="transmembrane region" description="Helical" evidence="7">
    <location>
        <begin position="66"/>
        <end position="84"/>
    </location>
</feature>
<evidence type="ECO:0000256" key="5">
    <source>
        <dbReference type="ARBA" id="ARBA00022989"/>
    </source>
</evidence>
<comment type="similarity">
    <text evidence="2">Belongs to the SLC29A/ENT transporter (TC 2.A.57) family.</text>
</comment>
<evidence type="ECO:0000256" key="4">
    <source>
        <dbReference type="ARBA" id="ARBA00022692"/>
    </source>
</evidence>
<dbReference type="Pfam" id="PF01733">
    <property type="entry name" value="Nucleoside_tran"/>
    <property type="match status" value="1"/>
</dbReference>
<keyword evidence="3" id="KW-0813">Transport</keyword>
<dbReference type="Gramene" id="Mp1g01810.1">
    <property type="protein sequence ID" value="Mp1g01810.1.cds"/>
    <property type="gene ID" value="Mp1g01810"/>
</dbReference>
<evidence type="ECO:0000256" key="3">
    <source>
        <dbReference type="ARBA" id="ARBA00022448"/>
    </source>
</evidence>
<name>A0A2R6X8V4_MARPO</name>
<proteinExistence type="inferred from homology"/>
<dbReference type="EMBL" id="KZ772701">
    <property type="protein sequence ID" value="PTQ42535.1"/>
    <property type="molecule type" value="Genomic_DNA"/>
</dbReference>
<sequence>MGWVTKASQSLESVPLNGETPPADVGNLAYLVFFSLGAAVLLPWNAYISAVDYFDYLYPGTHIDRVFAVVYMFPCLIVLLYLTLNGQHYTTSFRVNGGLALYLLAVVLVPLMDTLFIKDAGSTFTHYATVASLALTGVADALVQGSVIGAAGELPERYMQAFVAGTAACSVLVSALRIVTKAAFPATIDGLRMSANLYFVVSGCFLAFCIVAYNLAHKLPILIYYRNVKIAAMADQTFAFEVHSKSDLAPEEARALLPKPSSAVTFGLNNDTALFVLSHIRWLVTAMVLMYVVTLSIFPGFLAEDVHSLALGDWYPILLIGAFNVFDLVGKSATAVYILDSNTSIVGGTFGRLIFFPLYYVCLHGPKSFRTEIPVFTLTSLFGLTNGYFSSCLLIVAPKAVPYAAAETAGMVMTIALITGLAIGSVVSFVWIV</sequence>
<dbReference type="PANTHER" id="PTHR10332:SF10">
    <property type="entry name" value="EQUILIBRATIVE NUCLEOSIDE TRANSPORTER 4"/>
    <property type="match status" value="1"/>
</dbReference>
<feature type="transmembrane region" description="Helical" evidence="7">
    <location>
        <begin position="345"/>
        <end position="363"/>
    </location>
</feature>
<keyword evidence="5 7" id="KW-1133">Transmembrane helix</keyword>
<feature type="transmembrane region" description="Helical" evidence="7">
    <location>
        <begin position="197"/>
        <end position="216"/>
    </location>
</feature>
<dbReference type="GO" id="GO:0005337">
    <property type="term" value="F:nucleoside transmembrane transporter activity"/>
    <property type="evidence" value="ECO:0000318"/>
    <property type="project" value="GO_Central"/>
</dbReference>
<evidence type="ECO:0008006" key="10">
    <source>
        <dbReference type="Google" id="ProtNLM"/>
    </source>
</evidence>
<feature type="transmembrane region" description="Helical" evidence="7">
    <location>
        <begin position="28"/>
        <end position="54"/>
    </location>
</feature>
<evidence type="ECO:0000256" key="1">
    <source>
        <dbReference type="ARBA" id="ARBA00004141"/>
    </source>
</evidence>
<feature type="transmembrane region" description="Helical" evidence="7">
    <location>
        <begin position="314"/>
        <end position="339"/>
    </location>
</feature>
<gene>
    <name evidence="8" type="ORF">MARPO_0029s0065</name>
</gene>
<evidence type="ECO:0000313" key="8">
    <source>
        <dbReference type="EMBL" id="PTQ42535.1"/>
    </source>
</evidence>
<organism evidence="8 9">
    <name type="scientific">Marchantia polymorpha</name>
    <name type="common">Common liverwort</name>
    <name type="synonym">Marchantia aquatica</name>
    <dbReference type="NCBI Taxonomy" id="3197"/>
    <lineage>
        <taxon>Eukaryota</taxon>
        <taxon>Viridiplantae</taxon>
        <taxon>Streptophyta</taxon>
        <taxon>Embryophyta</taxon>
        <taxon>Marchantiophyta</taxon>
        <taxon>Marchantiopsida</taxon>
        <taxon>Marchantiidae</taxon>
        <taxon>Marchantiales</taxon>
        <taxon>Marchantiaceae</taxon>
        <taxon>Marchantia</taxon>
    </lineage>
</organism>
<dbReference type="OMA" id="GSPWTTK"/>
<dbReference type="Proteomes" id="UP000244005">
    <property type="component" value="Unassembled WGS sequence"/>
</dbReference>
<keyword evidence="9" id="KW-1185">Reference proteome</keyword>
<feature type="transmembrane region" description="Helical" evidence="7">
    <location>
        <begin position="409"/>
        <end position="432"/>
    </location>
</feature>
<accession>A0A2R6X8V4</accession>
<comment type="subcellular location">
    <subcellularLocation>
        <location evidence="1">Membrane</location>
        <topology evidence="1">Multi-pass membrane protein</topology>
    </subcellularLocation>
</comment>
<dbReference type="PRINTS" id="PR01130">
    <property type="entry name" value="DERENTRNSPRT"/>
</dbReference>
<evidence type="ECO:0000313" key="9">
    <source>
        <dbReference type="Proteomes" id="UP000244005"/>
    </source>
</evidence>
<feature type="transmembrane region" description="Helical" evidence="7">
    <location>
        <begin position="158"/>
        <end position="176"/>
    </location>
</feature>
<feature type="transmembrane region" description="Helical" evidence="7">
    <location>
        <begin position="99"/>
        <end position="117"/>
    </location>
</feature>
<dbReference type="PIRSF" id="PIRSF016379">
    <property type="entry name" value="ENT"/>
    <property type="match status" value="1"/>
</dbReference>
<keyword evidence="4 7" id="KW-0812">Transmembrane</keyword>
<protein>
    <recommendedName>
        <fullName evidence="10">Equilibrative nucleoside transporter</fullName>
    </recommendedName>
</protein>
<reference evidence="9" key="1">
    <citation type="journal article" date="2017" name="Cell">
        <title>Insights into land plant evolution garnered from the Marchantia polymorpha genome.</title>
        <authorList>
            <person name="Bowman J.L."/>
            <person name="Kohchi T."/>
            <person name="Yamato K.T."/>
            <person name="Jenkins J."/>
            <person name="Shu S."/>
            <person name="Ishizaki K."/>
            <person name="Yamaoka S."/>
            <person name="Nishihama R."/>
            <person name="Nakamura Y."/>
            <person name="Berger F."/>
            <person name="Adam C."/>
            <person name="Aki S.S."/>
            <person name="Althoff F."/>
            <person name="Araki T."/>
            <person name="Arteaga-Vazquez M.A."/>
            <person name="Balasubrmanian S."/>
            <person name="Barry K."/>
            <person name="Bauer D."/>
            <person name="Boehm C.R."/>
            <person name="Briginshaw L."/>
            <person name="Caballero-Perez J."/>
            <person name="Catarino B."/>
            <person name="Chen F."/>
            <person name="Chiyoda S."/>
            <person name="Chovatia M."/>
            <person name="Davies K.M."/>
            <person name="Delmans M."/>
            <person name="Demura T."/>
            <person name="Dierschke T."/>
            <person name="Dolan L."/>
            <person name="Dorantes-Acosta A.E."/>
            <person name="Eklund D.M."/>
            <person name="Florent S.N."/>
            <person name="Flores-Sandoval E."/>
            <person name="Fujiyama A."/>
            <person name="Fukuzawa H."/>
            <person name="Galik B."/>
            <person name="Grimanelli D."/>
            <person name="Grimwood J."/>
            <person name="Grossniklaus U."/>
            <person name="Hamada T."/>
            <person name="Haseloff J."/>
            <person name="Hetherington A.J."/>
            <person name="Higo A."/>
            <person name="Hirakawa Y."/>
            <person name="Hundley H.N."/>
            <person name="Ikeda Y."/>
            <person name="Inoue K."/>
            <person name="Inoue S.I."/>
            <person name="Ishida S."/>
            <person name="Jia Q."/>
            <person name="Kakita M."/>
            <person name="Kanazawa T."/>
            <person name="Kawai Y."/>
            <person name="Kawashima T."/>
            <person name="Kennedy M."/>
            <person name="Kinose K."/>
            <person name="Kinoshita T."/>
            <person name="Kohara Y."/>
            <person name="Koide E."/>
            <person name="Komatsu K."/>
            <person name="Kopischke S."/>
            <person name="Kubo M."/>
            <person name="Kyozuka J."/>
            <person name="Lagercrantz U."/>
            <person name="Lin S.S."/>
            <person name="Lindquist E."/>
            <person name="Lipzen A.M."/>
            <person name="Lu C.W."/>
            <person name="De Luna E."/>
            <person name="Martienssen R.A."/>
            <person name="Minamino N."/>
            <person name="Mizutani M."/>
            <person name="Mizutani M."/>
            <person name="Mochizuki N."/>
            <person name="Monte I."/>
            <person name="Mosher R."/>
            <person name="Nagasaki H."/>
            <person name="Nakagami H."/>
            <person name="Naramoto S."/>
            <person name="Nishitani K."/>
            <person name="Ohtani M."/>
            <person name="Okamoto T."/>
            <person name="Okumura M."/>
            <person name="Phillips J."/>
            <person name="Pollak B."/>
            <person name="Reinders A."/>
            <person name="Rovekamp M."/>
            <person name="Sano R."/>
            <person name="Sawa S."/>
            <person name="Schmid M.W."/>
            <person name="Shirakawa M."/>
            <person name="Solano R."/>
            <person name="Spunde A."/>
            <person name="Suetsugu N."/>
            <person name="Sugano S."/>
            <person name="Sugiyama A."/>
            <person name="Sun R."/>
            <person name="Suzuki Y."/>
            <person name="Takenaka M."/>
            <person name="Takezawa D."/>
            <person name="Tomogane H."/>
            <person name="Tsuzuki M."/>
            <person name="Ueda T."/>
            <person name="Umeda M."/>
            <person name="Ward J.M."/>
            <person name="Watanabe Y."/>
            <person name="Yazaki K."/>
            <person name="Yokoyama R."/>
            <person name="Yoshitake Y."/>
            <person name="Yotsui I."/>
            <person name="Zachgo S."/>
            <person name="Schmutz J."/>
        </authorList>
    </citation>
    <scope>NUCLEOTIDE SEQUENCE [LARGE SCALE GENOMIC DNA]</scope>
    <source>
        <strain evidence="9">Tak-1</strain>
    </source>
</reference>
<evidence type="ECO:0000256" key="6">
    <source>
        <dbReference type="ARBA" id="ARBA00023136"/>
    </source>
</evidence>
<dbReference type="GO" id="GO:0005886">
    <property type="term" value="C:plasma membrane"/>
    <property type="evidence" value="ECO:0000318"/>
    <property type="project" value="GO_Central"/>
</dbReference>
<dbReference type="AlphaFoldDB" id="A0A2R6X8V4"/>
<dbReference type="OrthoDB" id="1856718at2759"/>
<feature type="transmembrane region" description="Helical" evidence="7">
    <location>
        <begin position="280"/>
        <end position="302"/>
    </location>
</feature>
<feature type="transmembrane region" description="Helical" evidence="7">
    <location>
        <begin position="129"/>
        <end position="152"/>
    </location>
</feature>
<dbReference type="InterPro" id="IPR002259">
    <property type="entry name" value="Eqnu_transpt"/>
</dbReference>
<feature type="transmembrane region" description="Helical" evidence="7">
    <location>
        <begin position="375"/>
        <end position="397"/>
    </location>
</feature>